<dbReference type="InterPro" id="IPR026919">
    <property type="entry name" value="ADGRV1"/>
</dbReference>
<dbReference type="RefSeq" id="WP_218130084.1">
    <property type="nucleotide sequence ID" value="NZ_FNLN01000018.1"/>
</dbReference>
<feature type="domain" description="Calx-beta" evidence="4">
    <location>
        <begin position="103"/>
        <end position="203"/>
    </location>
</feature>
<evidence type="ECO:0000313" key="5">
    <source>
        <dbReference type="EMBL" id="SDU02543.1"/>
    </source>
</evidence>
<keyword evidence="2" id="KW-0677">Repeat</keyword>
<evidence type="ECO:0000256" key="1">
    <source>
        <dbReference type="ARBA" id="ARBA00022729"/>
    </source>
</evidence>
<organism evidence="5 6">
    <name type="scientific">Nitrosomonas ureae</name>
    <dbReference type="NCBI Taxonomy" id="44577"/>
    <lineage>
        <taxon>Bacteria</taxon>
        <taxon>Pseudomonadati</taxon>
        <taxon>Pseudomonadota</taxon>
        <taxon>Betaproteobacteria</taxon>
        <taxon>Nitrosomonadales</taxon>
        <taxon>Nitrosomonadaceae</taxon>
        <taxon>Nitrosomonas</taxon>
    </lineage>
</organism>
<feature type="non-terminal residue" evidence="5">
    <location>
        <position position="225"/>
    </location>
</feature>
<protein>
    <submittedName>
        <fullName evidence="5">Calx-beta domain-containing protein</fullName>
    </submittedName>
</protein>
<dbReference type="InterPro" id="IPR038081">
    <property type="entry name" value="CalX-like_sf"/>
</dbReference>
<dbReference type="PANTHER" id="PTHR46682">
    <property type="entry name" value="ADHESION G-PROTEIN COUPLED RECEPTOR V1"/>
    <property type="match status" value="1"/>
</dbReference>
<dbReference type="Gene3D" id="2.60.40.2030">
    <property type="match status" value="2"/>
</dbReference>
<sequence length="225" mass="23345">MTTIRVDDVFVDESNATANFTVWLDVANAAPVTVNYRTDLNTATYGGNQDFVFTSGTLTFNPGEISKTVSVSITNNAIAEAIENFELNLSSPSANATIADASALGTIFDNDAPSGTPVVSINDFTVDEATKEATFVIALDRPSTSVVSMNYATQNGTALAGSDFVAKSGSLSFSPGQTAKTVKVSLLNDIAAESSEAFNLVLSALTNATTLDAIGTAIIFENDAA</sequence>
<dbReference type="InterPro" id="IPR003644">
    <property type="entry name" value="Calx_beta"/>
</dbReference>
<accession>A0A1H2F5K5</accession>
<reference evidence="6" key="1">
    <citation type="submission" date="2016-10" db="EMBL/GenBank/DDBJ databases">
        <authorList>
            <person name="Varghese N."/>
            <person name="Submissions S."/>
        </authorList>
    </citation>
    <scope>NUCLEOTIDE SEQUENCE [LARGE SCALE GENOMIC DNA]</scope>
    <source>
        <strain evidence="6">Nm10</strain>
    </source>
</reference>
<dbReference type="Proteomes" id="UP000182882">
    <property type="component" value="Unassembled WGS sequence"/>
</dbReference>
<feature type="domain" description="Calx-beta" evidence="4">
    <location>
        <begin position="1"/>
        <end position="90"/>
    </location>
</feature>
<keyword evidence="1" id="KW-0732">Signal</keyword>
<gene>
    <name evidence="5" type="ORF">SAMN05216406_1181</name>
</gene>
<keyword evidence="6" id="KW-1185">Reference proteome</keyword>
<dbReference type="GO" id="GO:0016020">
    <property type="term" value="C:membrane"/>
    <property type="evidence" value="ECO:0007669"/>
    <property type="project" value="InterPro"/>
</dbReference>
<dbReference type="GO" id="GO:0004930">
    <property type="term" value="F:G protein-coupled receptor activity"/>
    <property type="evidence" value="ECO:0007669"/>
    <property type="project" value="InterPro"/>
</dbReference>
<dbReference type="SMART" id="SM00237">
    <property type="entry name" value="Calx_beta"/>
    <property type="match status" value="2"/>
</dbReference>
<dbReference type="EMBL" id="FNLN01000018">
    <property type="protein sequence ID" value="SDU02543.1"/>
    <property type="molecule type" value="Genomic_DNA"/>
</dbReference>
<keyword evidence="3" id="KW-0106">Calcium</keyword>
<evidence type="ECO:0000256" key="3">
    <source>
        <dbReference type="ARBA" id="ARBA00022837"/>
    </source>
</evidence>
<name>A0A1H2F5K5_9PROT</name>
<evidence type="ECO:0000313" key="6">
    <source>
        <dbReference type="Proteomes" id="UP000182882"/>
    </source>
</evidence>
<dbReference type="PANTHER" id="PTHR46682:SF1">
    <property type="entry name" value="ADHESION G-PROTEIN COUPLED RECEPTOR V1"/>
    <property type="match status" value="1"/>
</dbReference>
<dbReference type="AlphaFoldDB" id="A0A1H2F5K5"/>
<dbReference type="Pfam" id="PF03160">
    <property type="entry name" value="Calx-beta"/>
    <property type="match status" value="2"/>
</dbReference>
<dbReference type="SUPFAM" id="SSF141072">
    <property type="entry name" value="CalX-like"/>
    <property type="match status" value="2"/>
</dbReference>
<evidence type="ECO:0000256" key="2">
    <source>
        <dbReference type="ARBA" id="ARBA00022737"/>
    </source>
</evidence>
<evidence type="ECO:0000259" key="4">
    <source>
        <dbReference type="SMART" id="SM00237"/>
    </source>
</evidence>
<proteinExistence type="predicted"/>